<dbReference type="CDD" id="cd02696">
    <property type="entry name" value="MurNAc-LAA"/>
    <property type="match status" value="1"/>
</dbReference>
<reference evidence="6" key="1">
    <citation type="journal article" date="2019" name="Int. J. Syst. Evol. Microbiol.">
        <title>The Global Catalogue of Microorganisms (GCM) 10K type strain sequencing project: providing services to taxonomists for standard genome sequencing and annotation.</title>
        <authorList>
            <consortium name="The Broad Institute Genomics Platform"/>
            <consortium name="The Broad Institute Genome Sequencing Center for Infectious Disease"/>
            <person name="Wu L."/>
            <person name="Ma J."/>
        </authorList>
    </citation>
    <scope>NUCLEOTIDE SEQUENCE [LARGE SCALE GENOMIC DNA]</scope>
    <source>
        <strain evidence="6">CGMCC 4.7641</strain>
    </source>
</reference>
<dbReference type="GO" id="GO:0008745">
    <property type="term" value="F:N-acetylmuramoyl-L-alanine amidase activity"/>
    <property type="evidence" value="ECO:0007669"/>
    <property type="project" value="UniProtKB-EC"/>
</dbReference>
<evidence type="ECO:0000256" key="3">
    <source>
        <dbReference type="SAM" id="SignalP"/>
    </source>
</evidence>
<feature type="compositionally biased region" description="Low complexity" evidence="2">
    <location>
        <begin position="30"/>
        <end position="45"/>
    </location>
</feature>
<keyword evidence="6" id="KW-1185">Reference proteome</keyword>
<proteinExistence type="predicted"/>
<organism evidence="5 6">
    <name type="scientific">Amycolatopsis silviterrae</name>
    <dbReference type="NCBI Taxonomy" id="1656914"/>
    <lineage>
        <taxon>Bacteria</taxon>
        <taxon>Bacillati</taxon>
        <taxon>Actinomycetota</taxon>
        <taxon>Actinomycetes</taxon>
        <taxon>Pseudonocardiales</taxon>
        <taxon>Pseudonocardiaceae</taxon>
        <taxon>Amycolatopsis</taxon>
    </lineage>
</organism>
<accession>A0ABW5H5L6</accession>
<evidence type="ECO:0000313" key="5">
    <source>
        <dbReference type="EMBL" id="MFD2468428.1"/>
    </source>
</evidence>
<dbReference type="Gene3D" id="3.40.630.40">
    <property type="entry name" value="Zn-dependent exopeptidases"/>
    <property type="match status" value="1"/>
</dbReference>
<evidence type="ECO:0000256" key="1">
    <source>
        <dbReference type="ARBA" id="ARBA00022801"/>
    </source>
</evidence>
<dbReference type="PANTHER" id="PTHR30404">
    <property type="entry name" value="N-ACETYLMURAMOYL-L-ALANINE AMIDASE"/>
    <property type="match status" value="1"/>
</dbReference>
<dbReference type="SMART" id="SM00646">
    <property type="entry name" value="Ami_3"/>
    <property type="match status" value="1"/>
</dbReference>
<dbReference type="Proteomes" id="UP001597483">
    <property type="component" value="Unassembled WGS sequence"/>
</dbReference>
<keyword evidence="3" id="KW-0732">Signal</keyword>
<feature type="domain" description="MurNAc-LAA" evidence="4">
    <location>
        <begin position="158"/>
        <end position="280"/>
    </location>
</feature>
<dbReference type="PANTHER" id="PTHR30404:SF0">
    <property type="entry name" value="N-ACETYLMURAMOYL-L-ALANINE AMIDASE AMIC"/>
    <property type="match status" value="1"/>
</dbReference>
<dbReference type="EMBL" id="JBHUKS010000008">
    <property type="protein sequence ID" value="MFD2468428.1"/>
    <property type="molecule type" value="Genomic_DNA"/>
</dbReference>
<keyword evidence="1 5" id="KW-0378">Hydrolase</keyword>
<gene>
    <name evidence="5" type="ORF">ACFSVL_13630</name>
</gene>
<feature type="chain" id="PRO_5046715674" evidence="3">
    <location>
        <begin position="30"/>
        <end position="286"/>
    </location>
</feature>
<protein>
    <submittedName>
        <fullName evidence="5">N-acetylmuramoyl-L-alanine amidase</fullName>
        <ecNumber evidence="5">3.5.1.28</ecNumber>
    </submittedName>
</protein>
<name>A0ABW5H5L6_9PSEU</name>
<dbReference type="Pfam" id="PF01520">
    <property type="entry name" value="Amidase_3"/>
    <property type="match status" value="1"/>
</dbReference>
<dbReference type="PROSITE" id="PS51257">
    <property type="entry name" value="PROKAR_LIPOPROTEIN"/>
    <property type="match status" value="1"/>
</dbReference>
<feature type="signal peptide" evidence="3">
    <location>
        <begin position="1"/>
        <end position="29"/>
    </location>
</feature>
<comment type="caution">
    <text evidence="5">The sequence shown here is derived from an EMBL/GenBank/DDBJ whole genome shotgun (WGS) entry which is preliminary data.</text>
</comment>
<evidence type="ECO:0000259" key="4">
    <source>
        <dbReference type="SMART" id="SM00646"/>
    </source>
</evidence>
<dbReference type="EC" id="3.5.1.28" evidence="5"/>
<dbReference type="InterPro" id="IPR050695">
    <property type="entry name" value="N-acetylmuramoyl_amidase_3"/>
</dbReference>
<feature type="compositionally biased region" description="Low complexity" evidence="2">
    <location>
        <begin position="54"/>
        <end position="71"/>
    </location>
</feature>
<feature type="region of interest" description="Disordered" evidence="2">
    <location>
        <begin position="16"/>
        <end position="111"/>
    </location>
</feature>
<evidence type="ECO:0000256" key="2">
    <source>
        <dbReference type="SAM" id="MobiDB-lite"/>
    </source>
</evidence>
<evidence type="ECO:0000313" key="6">
    <source>
        <dbReference type="Proteomes" id="UP001597483"/>
    </source>
</evidence>
<dbReference type="SUPFAM" id="SSF53187">
    <property type="entry name" value="Zn-dependent exopeptidases"/>
    <property type="match status" value="1"/>
</dbReference>
<dbReference type="InterPro" id="IPR002508">
    <property type="entry name" value="MurNAc-LAA_cat"/>
</dbReference>
<dbReference type="RefSeq" id="WP_378303982.1">
    <property type="nucleotide sequence ID" value="NZ_JBHUKS010000008.1"/>
</dbReference>
<sequence>MRAKTLPLLTGILLLTACSGGGGTPPSPAAAPTSSPGSATPGPTSSSPPPPPSSSSASPPSTSAVPPVGSGKVVVLDPGHNGGNAAHPGEINRKVPAGRGQTKPCNTTGTSTNAGYPEHAFTFAVAKEIGNALAAKGIKVVYTRQNDSGVGPCVDERARIGNDANADAVVSIHADGSTSPTAHGFHVAYSAPPLNAAQGEPSLKLARTMRDGIRDDGFATSTYIGSAGLSPRNDLGGLNLSTRPSVLVECGNMRNADEAGQMSSAAGRLRYAQAIAKAIEAYLAGS</sequence>